<dbReference type="GO" id="GO:0009253">
    <property type="term" value="P:peptidoglycan catabolic process"/>
    <property type="evidence" value="ECO:0007669"/>
    <property type="project" value="InterPro"/>
</dbReference>
<dbReference type="GO" id="GO:0008745">
    <property type="term" value="F:N-acetylmuramoyl-L-alanine amidase activity"/>
    <property type="evidence" value="ECO:0007669"/>
    <property type="project" value="InterPro"/>
</dbReference>
<dbReference type="GeneID" id="303174217"/>
<dbReference type="GO" id="GO:0008270">
    <property type="term" value="F:zinc ion binding"/>
    <property type="evidence" value="ECO:0007669"/>
    <property type="project" value="InterPro"/>
</dbReference>
<comment type="similarity">
    <text evidence="1">Belongs to the N-acetylmuramoyl-L-alanine amidase 2 family.</text>
</comment>
<dbReference type="InterPro" id="IPR006311">
    <property type="entry name" value="TAT_signal"/>
</dbReference>
<evidence type="ECO:0000259" key="4">
    <source>
        <dbReference type="SMART" id="SM00701"/>
    </source>
</evidence>
<keyword evidence="2" id="KW-0472">Membrane</keyword>
<reference evidence="5 6" key="1">
    <citation type="submission" date="2017-02" db="EMBL/GenBank/DDBJ databases">
        <authorList>
            <person name="Peterson S.W."/>
        </authorList>
    </citation>
    <scope>NUCLEOTIDE SEQUENCE [LARGE SCALE GENOMIC DNA]</scope>
    <source>
        <strain evidence="5 6">LMG 22410</strain>
    </source>
</reference>
<evidence type="ECO:0000313" key="6">
    <source>
        <dbReference type="Proteomes" id="UP000195787"/>
    </source>
</evidence>
<sequence length="382" mass="39469">MCDANNADGIPEKTETKRGISRRGLFTGVLGAAGFLAVGGASVVNAPGAFAVSRPSIISTSGWGAAAARGSISMSSTPRNIVVHHMASSNSTGTSRSAALAIAKQVQGWHFANGWVDTGQHFSVSRGGYILEGRHRTIEGLNNGNVFPVGAHVGGHNSTSLGIETEGNFMSTQPTTAEWNALVALIAYLCQTYGLGVNSIKGHRDFGSTSCPGDAFYPRLQELRNAVSEVLGGGDVPPPPGDGDDPVTSQPWPLVKNGARGFRVTGLQRLLKHHGQSLGVDGVFGSESLARVRSFQKAKGLVVDGAVGPKTWKALSVLLKNGARGNAVSALQGILNSRGQSLAVDGSFGPATLTAVKSFQKARGLAVDGVVGDVTWAHGLRA</sequence>
<dbReference type="Gene3D" id="3.40.80.10">
    <property type="entry name" value="Peptidoglycan recognition protein-like"/>
    <property type="match status" value="1"/>
</dbReference>
<feature type="domain" description="N-acetylmuramoyl-L-alanine amidase" evidence="3">
    <location>
        <begin position="66"/>
        <end position="213"/>
    </location>
</feature>
<dbReference type="InterPro" id="IPR002477">
    <property type="entry name" value="Peptidoglycan-bd-like"/>
</dbReference>
<dbReference type="RefSeq" id="WP_234988606.1">
    <property type="nucleotide sequence ID" value="NZ_FUHU01000047.1"/>
</dbReference>
<evidence type="ECO:0000259" key="3">
    <source>
        <dbReference type="SMART" id="SM00644"/>
    </source>
</evidence>
<dbReference type="Pfam" id="PF01510">
    <property type="entry name" value="Amidase_2"/>
    <property type="match status" value="1"/>
</dbReference>
<dbReference type="InterPro" id="IPR036365">
    <property type="entry name" value="PGBD-like_sf"/>
</dbReference>
<evidence type="ECO:0000256" key="2">
    <source>
        <dbReference type="SAM" id="Phobius"/>
    </source>
</evidence>
<dbReference type="Pfam" id="PF01471">
    <property type="entry name" value="PG_binding_1"/>
    <property type="match status" value="2"/>
</dbReference>
<dbReference type="Gene3D" id="1.10.101.10">
    <property type="entry name" value="PGBD-like superfamily/PGBD"/>
    <property type="match status" value="2"/>
</dbReference>
<dbReference type="PROSITE" id="PS51318">
    <property type="entry name" value="TAT"/>
    <property type="match status" value="1"/>
</dbReference>
<gene>
    <name evidence="5" type="ORF">CZ674_13465</name>
</gene>
<dbReference type="SMART" id="SM00701">
    <property type="entry name" value="PGRP"/>
    <property type="match status" value="1"/>
</dbReference>
<evidence type="ECO:0000256" key="1">
    <source>
        <dbReference type="ARBA" id="ARBA00007553"/>
    </source>
</evidence>
<dbReference type="Proteomes" id="UP000195787">
    <property type="component" value="Unassembled WGS sequence"/>
</dbReference>
<dbReference type="SMART" id="SM00644">
    <property type="entry name" value="Ami_2"/>
    <property type="match status" value="1"/>
</dbReference>
<dbReference type="SUPFAM" id="SSF47090">
    <property type="entry name" value="PGBD-like"/>
    <property type="match status" value="2"/>
</dbReference>
<dbReference type="InterPro" id="IPR002502">
    <property type="entry name" value="Amidase_domain"/>
</dbReference>
<keyword evidence="6" id="KW-1185">Reference proteome</keyword>
<proteinExistence type="inferred from homology"/>
<dbReference type="InterPro" id="IPR006619">
    <property type="entry name" value="PGRP_domain_met/bac"/>
</dbReference>
<feature type="transmembrane region" description="Helical" evidence="2">
    <location>
        <begin position="25"/>
        <end position="44"/>
    </location>
</feature>
<dbReference type="EMBL" id="FUHU01000047">
    <property type="protein sequence ID" value="SJM69774.1"/>
    <property type="molecule type" value="Genomic_DNA"/>
</dbReference>
<evidence type="ECO:0008006" key="7">
    <source>
        <dbReference type="Google" id="ProtNLM"/>
    </source>
</evidence>
<keyword evidence="2" id="KW-1133">Transmembrane helix</keyword>
<dbReference type="PANTHER" id="PTHR11022">
    <property type="entry name" value="PEPTIDOGLYCAN RECOGNITION PROTEIN"/>
    <property type="match status" value="1"/>
</dbReference>
<organism evidence="5 6">
    <name type="scientific">Agrococcus casei LMG 22410</name>
    <dbReference type="NCBI Taxonomy" id="1255656"/>
    <lineage>
        <taxon>Bacteria</taxon>
        <taxon>Bacillati</taxon>
        <taxon>Actinomycetota</taxon>
        <taxon>Actinomycetes</taxon>
        <taxon>Micrococcales</taxon>
        <taxon>Microbacteriaceae</taxon>
        <taxon>Agrococcus</taxon>
    </lineage>
</organism>
<evidence type="ECO:0000313" key="5">
    <source>
        <dbReference type="EMBL" id="SJM69774.1"/>
    </source>
</evidence>
<dbReference type="InterPro" id="IPR036505">
    <property type="entry name" value="Amidase/PGRP_sf"/>
</dbReference>
<dbReference type="PANTHER" id="PTHR11022:SF41">
    <property type="entry name" value="PEPTIDOGLYCAN-RECOGNITION PROTEIN LC-RELATED"/>
    <property type="match status" value="1"/>
</dbReference>
<name>A0A1R4GNS9_9MICO</name>
<dbReference type="SUPFAM" id="SSF55846">
    <property type="entry name" value="N-acetylmuramoyl-L-alanine amidase-like"/>
    <property type="match status" value="1"/>
</dbReference>
<dbReference type="InterPro" id="IPR036366">
    <property type="entry name" value="PGBDSf"/>
</dbReference>
<accession>A0A1R4GNS9</accession>
<keyword evidence="2" id="KW-0812">Transmembrane</keyword>
<protein>
    <recommendedName>
        <fullName evidence="7">N-acetylmuramoyl-L-alanine amidase</fullName>
    </recommendedName>
</protein>
<feature type="domain" description="Peptidoglycan recognition protein family" evidence="4">
    <location>
        <begin position="55"/>
        <end position="207"/>
    </location>
</feature>
<dbReference type="InterPro" id="IPR015510">
    <property type="entry name" value="PGRP"/>
</dbReference>
<dbReference type="CDD" id="cd06583">
    <property type="entry name" value="PGRP"/>
    <property type="match status" value="1"/>
</dbReference>
<dbReference type="AlphaFoldDB" id="A0A1R4GNS9"/>